<feature type="compositionally biased region" description="Basic and acidic residues" evidence="1">
    <location>
        <begin position="53"/>
        <end position="66"/>
    </location>
</feature>
<protein>
    <recommendedName>
        <fullName evidence="4">NB-ARC domain-containing protein</fullName>
    </recommendedName>
</protein>
<dbReference type="Gene3D" id="3.80.10.10">
    <property type="entry name" value="Ribonuclease Inhibitor"/>
    <property type="match status" value="1"/>
</dbReference>
<keyword evidence="3" id="KW-1185">Reference proteome</keyword>
<evidence type="ECO:0000256" key="1">
    <source>
        <dbReference type="SAM" id="MobiDB-lite"/>
    </source>
</evidence>
<feature type="region of interest" description="Disordered" evidence="1">
    <location>
        <begin position="46"/>
        <end position="79"/>
    </location>
</feature>
<name>A0A5J4ZC92_9ASTE</name>
<evidence type="ECO:0000313" key="2">
    <source>
        <dbReference type="EMBL" id="KAA8515402.1"/>
    </source>
</evidence>
<organism evidence="2 3">
    <name type="scientific">Nyssa sinensis</name>
    <dbReference type="NCBI Taxonomy" id="561372"/>
    <lineage>
        <taxon>Eukaryota</taxon>
        <taxon>Viridiplantae</taxon>
        <taxon>Streptophyta</taxon>
        <taxon>Embryophyta</taxon>
        <taxon>Tracheophyta</taxon>
        <taxon>Spermatophyta</taxon>
        <taxon>Magnoliopsida</taxon>
        <taxon>eudicotyledons</taxon>
        <taxon>Gunneridae</taxon>
        <taxon>Pentapetalae</taxon>
        <taxon>asterids</taxon>
        <taxon>Cornales</taxon>
        <taxon>Nyssaceae</taxon>
        <taxon>Nyssa</taxon>
    </lineage>
</organism>
<dbReference type="EMBL" id="CM018052">
    <property type="protein sequence ID" value="KAA8515402.1"/>
    <property type="molecule type" value="Genomic_DNA"/>
</dbReference>
<gene>
    <name evidence="2" type="ORF">F0562_018987</name>
</gene>
<evidence type="ECO:0000313" key="3">
    <source>
        <dbReference type="Proteomes" id="UP000325577"/>
    </source>
</evidence>
<evidence type="ECO:0008006" key="4">
    <source>
        <dbReference type="Google" id="ProtNLM"/>
    </source>
</evidence>
<dbReference type="Proteomes" id="UP000325577">
    <property type="component" value="Linkage Group LG9"/>
</dbReference>
<reference evidence="2 3" key="1">
    <citation type="submission" date="2019-09" db="EMBL/GenBank/DDBJ databases">
        <title>A chromosome-level genome assembly of the Chinese tupelo Nyssa sinensis.</title>
        <authorList>
            <person name="Yang X."/>
            <person name="Kang M."/>
            <person name="Yang Y."/>
            <person name="Xiong H."/>
            <person name="Wang M."/>
            <person name="Zhang Z."/>
            <person name="Wang Z."/>
            <person name="Wu H."/>
            <person name="Ma T."/>
            <person name="Liu J."/>
            <person name="Xi Z."/>
        </authorList>
    </citation>
    <scope>NUCLEOTIDE SEQUENCE [LARGE SCALE GENOMIC DNA]</scope>
    <source>
        <strain evidence="2">J267</strain>
        <tissue evidence="2">Leaf</tissue>
    </source>
</reference>
<sequence length="204" mass="23406">MPTELSSLTELQVLKGFVIGTWTTKSCTLEDLGKLKKLRKLNIYTGKLDPTNPEDKTDEEKEKGNEGEPDTAAASQENQAASEKPVLFAQLEKLDLQCFPHMKAPSWLTPSNLKNVKKLYIGGGKLSHLSQFHQGKNEETVAQQEKAKWTIKRLRLKYLSELEMDWKEMRELFPELIYLETMKCPKLAFFPCNESGMWINKKKI</sequence>
<proteinExistence type="predicted"/>
<accession>A0A5J4ZC92</accession>
<dbReference type="AlphaFoldDB" id="A0A5J4ZC92"/>
<dbReference type="OrthoDB" id="1706180at2759"/>
<dbReference type="InterPro" id="IPR032675">
    <property type="entry name" value="LRR_dom_sf"/>
</dbReference>